<dbReference type="OrthoDB" id="6781920at2759"/>
<organism evidence="3 4">
    <name type="scientific">Oryctes borbonicus</name>
    <dbReference type="NCBI Taxonomy" id="1629725"/>
    <lineage>
        <taxon>Eukaryota</taxon>
        <taxon>Metazoa</taxon>
        <taxon>Ecdysozoa</taxon>
        <taxon>Arthropoda</taxon>
        <taxon>Hexapoda</taxon>
        <taxon>Insecta</taxon>
        <taxon>Pterygota</taxon>
        <taxon>Neoptera</taxon>
        <taxon>Endopterygota</taxon>
        <taxon>Coleoptera</taxon>
        <taxon>Polyphaga</taxon>
        <taxon>Scarabaeiformia</taxon>
        <taxon>Scarabaeidae</taxon>
        <taxon>Dynastinae</taxon>
        <taxon>Oryctes</taxon>
    </lineage>
</organism>
<evidence type="ECO:0000259" key="2">
    <source>
        <dbReference type="Pfam" id="PF15715"/>
    </source>
</evidence>
<dbReference type="AlphaFoldDB" id="A0A0T6BDT3"/>
<dbReference type="EMBL" id="LJIG01001496">
    <property type="protein sequence ID" value="KRT85444.1"/>
    <property type="molecule type" value="Genomic_DNA"/>
</dbReference>
<feature type="domain" description="PCNA-associated factor histone-like" evidence="2">
    <location>
        <begin position="1"/>
        <end position="139"/>
    </location>
</feature>
<evidence type="ECO:0000256" key="1">
    <source>
        <dbReference type="SAM" id="MobiDB-lite"/>
    </source>
</evidence>
<accession>A0A0T6BDT3</accession>
<feature type="region of interest" description="Disordered" evidence="1">
    <location>
        <begin position="1"/>
        <end position="49"/>
    </location>
</feature>
<proteinExistence type="predicted"/>
<keyword evidence="4" id="KW-1185">Reference proteome</keyword>
<sequence>MVRTAATAVRASGGRSSKAVKTSTLNSSYSSSSDRHGIGGNPAHPREIPTWQKPITNFFSKQPENTNIEKCSGQQKENELKVDCLGERSCITDVDNETLRNKEEIYGENSNNENIAGQCANLLEDENATCTNAVANEKTKSDSENEDSTVPKKKPNEDFYKRLEEIENYVR</sequence>
<feature type="region of interest" description="Disordered" evidence="1">
    <location>
        <begin position="133"/>
        <end position="159"/>
    </location>
</feature>
<comment type="caution">
    <text evidence="3">The sequence shown here is derived from an EMBL/GenBank/DDBJ whole genome shotgun (WGS) entry which is preliminary data.</text>
</comment>
<dbReference type="InterPro" id="IPR031444">
    <property type="entry name" value="PCNA-AF_dom"/>
</dbReference>
<dbReference type="Proteomes" id="UP000051574">
    <property type="component" value="Unassembled WGS sequence"/>
</dbReference>
<gene>
    <name evidence="3" type="ORF">AMK59_324</name>
</gene>
<reference evidence="3 4" key="1">
    <citation type="submission" date="2015-09" db="EMBL/GenBank/DDBJ databases">
        <title>Draft genome of the scarab beetle Oryctes borbonicus.</title>
        <authorList>
            <person name="Meyer J.M."/>
            <person name="Markov G.V."/>
            <person name="Baskaran P."/>
            <person name="Herrmann M."/>
            <person name="Sommer R.J."/>
            <person name="Roedelsperger C."/>
        </authorList>
    </citation>
    <scope>NUCLEOTIDE SEQUENCE [LARGE SCALE GENOMIC DNA]</scope>
    <source>
        <strain evidence="3">OB123</strain>
        <tissue evidence="3">Whole animal</tissue>
    </source>
</reference>
<evidence type="ECO:0000313" key="4">
    <source>
        <dbReference type="Proteomes" id="UP000051574"/>
    </source>
</evidence>
<protein>
    <recommendedName>
        <fullName evidence="2">PCNA-associated factor histone-like domain-containing protein</fullName>
    </recommendedName>
</protein>
<name>A0A0T6BDT3_9SCAR</name>
<dbReference type="Pfam" id="PF15715">
    <property type="entry name" value="PAF"/>
    <property type="match status" value="1"/>
</dbReference>
<evidence type="ECO:0000313" key="3">
    <source>
        <dbReference type="EMBL" id="KRT85444.1"/>
    </source>
</evidence>